<keyword evidence="2" id="KW-1133">Transmembrane helix</keyword>
<keyword evidence="6" id="KW-1185">Reference proteome</keyword>
<evidence type="ECO:0000259" key="3">
    <source>
        <dbReference type="Pfam" id="PF07411"/>
    </source>
</evidence>
<dbReference type="AlphaFoldDB" id="A0ABD5V9V2"/>
<organism evidence="5 6">
    <name type="scientific">Halorubellus litoreus</name>
    <dbReference type="NCBI Taxonomy" id="755308"/>
    <lineage>
        <taxon>Archaea</taxon>
        <taxon>Methanobacteriati</taxon>
        <taxon>Methanobacteriota</taxon>
        <taxon>Stenosarchaea group</taxon>
        <taxon>Halobacteria</taxon>
        <taxon>Halobacteriales</taxon>
        <taxon>Halorubellaceae</taxon>
        <taxon>Halorubellus</taxon>
    </lineage>
</organism>
<dbReference type="InterPro" id="IPR055563">
    <property type="entry name" value="CdpA_N"/>
</dbReference>
<proteinExistence type="predicted"/>
<sequence>MSGLQGVNNSLFRLYEQYVGEADSAKDVYGYWVFIVGYLSGMLGVLIYILGPAQASGQQFLLREISITIASTGLAVALFGIVLLLPVRQRGIQASVVGLAVALGGVTWFVLAYPGSWAPNQGNPAVMAVYAVGCGALAGITALVPVLTGERAMLVENEGIDEHPPIMLGEAEEDAMFAVHRDDAGDWTWNVVHEEAMAAATGSAKTRPDAEDAIDALKEQIGNARLLEITTAAFRLYENAAEGWRWMLMRDDGSVVAESHGEFDARDGAEGDVSFLKDRAPTAEVVDIEGAAFNYRQDDDGWHWELLDDDRRPLASGVAAANSRSSSVDEAERAGDLLAAGRTIVVESFGVELYEAGDGWRWRIVDPEQRELVTSRDAFDGRRSAEAAAERVLDDLGDAGTTVAGDPTYEVYEDDDAWEWRLVDDADDVIARHPEPRADRASAEGEARELKSGATDADVVDVDGAAYETYPGAGSTAESEEWHWRLVTEDRSVVADSTEPHDSDEAAREGIERVRSQAAEADLIEFDEAAFQVYEAETGEWRWRLIDEDGAVMADSGAEHDSRGEATEAMFTLKEKAPDADIIEIDTAAFELFRDDDRGGWGWRLIDEAGKLIAEDPHVHDSRAGAREAMNELTSDLHADVRTMDAPAFQTYTDGEDWRWRFVLPENRTVAVSATAHPTRDDLHQSVSELRDDAAVASVFTVGELSVQLQETDEWRFKLLDRDRDVLADGEQSYETEDAVRGVVEDLRVDASDAPVFVQDAAMWVTQDDDGWQWELLSADRESLATGPEARRSSSEVVDQLERVQRLAPEAGEVDFGVASFEVYPEDEGDAPSWRWRLLDDGRTVVTEGATSYPSERAAREALDDVRELIGGASILEIDSAAFELHAEDDGWRWKLVDDNGDPMATSTQVYETRVEAREAMNTVKATAPDGWVNFAERQRV</sequence>
<feature type="domain" description="Cell division protein A N-terminal" evidence="4">
    <location>
        <begin position="9"/>
        <end position="152"/>
    </location>
</feature>
<feature type="transmembrane region" description="Helical" evidence="2">
    <location>
        <begin position="61"/>
        <end position="85"/>
    </location>
</feature>
<feature type="transmembrane region" description="Helical" evidence="2">
    <location>
        <begin position="125"/>
        <end position="147"/>
    </location>
</feature>
<dbReference type="Gene3D" id="3.30.160.160">
    <property type="entry name" value="YegP-like"/>
    <property type="match status" value="1"/>
</dbReference>
<evidence type="ECO:0000256" key="1">
    <source>
        <dbReference type="SAM" id="MobiDB-lite"/>
    </source>
</evidence>
<gene>
    <name evidence="5" type="ORF">ACFQGB_00885</name>
</gene>
<feature type="transmembrane region" description="Helical" evidence="2">
    <location>
        <begin position="29"/>
        <end position="49"/>
    </location>
</feature>
<dbReference type="InterPro" id="IPR010879">
    <property type="entry name" value="DUF1508"/>
</dbReference>
<dbReference type="Pfam" id="PF07411">
    <property type="entry name" value="DUF1508"/>
    <property type="match status" value="4"/>
</dbReference>
<keyword evidence="2" id="KW-0472">Membrane</keyword>
<evidence type="ECO:0000313" key="6">
    <source>
        <dbReference type="Proteomes" id="UP001596395"/>
    </source>
</evidence>
<evidence type="ECO:0000256" key="2">
    <source>
        <dbReference type="SAM" id="Phobius"/>
    </source>
</evidence>
<protein>
    <submittedName>
        <fullName evidence="5">DUF1508 domain-containing protein</fullName>
    </submittedName>
</protein>
<name>A0ABD5V9V2_9EURY</name>
<dbReference type="SUPFAM" id="SSF160113">
    <property type="entry name" value="YegP-like"/>
    <property type="match status" value="11"/>
</dbReference>
<dbReference type="Pfam" id="PF23600">
    <property type="entry name" value="CdpA_N"/>
    <property type="match status" value="1"/>
</dbReference>
<feature type="domain" description="DUF1508" evidence="3">
    <location>
        <begin position="713"/>
        <end position="756"/>
    </location>
</feature>
<dbReference type="EMBL" id="JBHSXN010000001">
    <property type="protein sequence ID" value="MFC6951403.1"/>
    <property type="molecule type" value="Genomic_DNA"/>
</dbReference>
<evidence type="ECO:0000259" key="4">
    <source>
        <dbReference type="Pfam" id="PF23600"/>
    </source>
</evidence>
<feature type="compositionally biased region" description="Basic and acidic residues" evidence="1">
    <location>
        <begin position="434"/>
        <end position="451"/>
    </location>
</feature>
<keyword evidence="2" id="KW-0812">Transmembrane</keyword>
<comment type="caution">
    <text evidence="5">The sequence shown here is derived from an EMBL/GenBank/DDBJ whole genome shotgun (WGS) entry which is preliminary data.</text>
</comment>
<feature type="domain" description="DUF1508" evidence="3">
    <location>
        <begin position="478"/>
        <end position="525"/>
    </location>
</feature>
<feature type="region of interest" description="Disordered" evidence="1">
    <location>
        <begin position="434"/>
        <end position="454"/>
    </location>
</feature>
<reference evidence="5 6" key="1">
    <citation type="journal article" date="2019" name="Int. J. Syst. Evol. Microbiol.">
        <title>The Global Catalogue of Microorganisms (GCM) 10K type strain sequencing project: providing services to taxonomists for standard genome sequencing and annotation.</title>
        <authorList>
            <consortium name="The Broad Institute Genomics Platform"/>
            <consortium name="The Broad Institute Genome Sequencing Center for Infectious Disease"/>
            <person name="Wu L."/>
            <person name="Ma J."/>
        </authorList>
    </citation>
    <scope>NUCLEOTIDE SEQUENCE [LARGE SCALE GENOMIC DNA]</scope>
    <source>
        <strain evidence="5 6">GX26</strain>
    </source>
</reference>
<dbReference type="Proteomes" id="UP001596395">
    <property type="component" value="Unassembled WGS sequence"/>
</dbReference>
<dbReference type="Gene3D" id="2.30.29.80">
    <property type="match status" value="6"/>
</dbReference>
<feature type="domain" description="DUF1508" evidence="3">
    <location>
        <begin position="888"/>
        <end position="930"/>
    </location>
</feature>
<dbReference type="RefSeq" id="WP_336348438.1">
    <property type="nucleotide sequence ID" value="NZ_JAZAQL010000001.1"/>
</dbReference>
<feature type="domain" description="DUF1508" evidence="3">
    <location>
        <begin position="538"/>
        <end position="584"/>
    </location>
</feature>
<dbReference type="InterPro" id="IPR036913">
    <property type="entry name" value="YegP-like_sf"/>
</dbReference>
<evidence type="ECO:0000313" key="5">
    <source>
        <dbReference type="EMBL" id="MFC6951403.1"/>
    </source>
</evidence>
<accession>A0ABD5V9V2</accession>
<feature type="transmembrane region" description="Helical" evidence="2">
    <location>
        <begin position="91"/>
        <end position="113"/>
    </location>
</feature>